<dbReference type="PANTHER" id="PTHR21261">
    <property type="entry name" value="BEAT PROTEIN"/>
    <property type="match status" value="1"/>
</dbReference>
<feature type="domain" description="Ig-like" evidence="4">
    <location>
        <begin position="15"/>
        <end position="136"/>
    </location>
</feature>
<comment type="subcellular location">
    <subcellularLocation>
        <location evidence="1">Membrane</location>
        <topology evidence="1">Single-pass membrane protein</topology>
    </subcellularLocation>
</comment>
<dbReference type="Gene3D" id="2.60.40.10">
    <property type="entry name" value="Immunoglobulins"/>
    <property type="match status" value="2"/>
</dbReference>
<dbReference type="FunFam" id="2.60.40.10:FF:000437">
    <property type="entry name" value="Beat-IIIc, isoform A"/>
    <property type="match status" value="1"/>
</dbReference>
<dbReference type="InterPro" id="IPR013162">
    <property type="entry name" value="CD80_C2-set"/>
</dbReference>
<keyword evidence="3" id="KW-1015">Disulfide bond</keyword>
<name>A0A8D8QB49_9HEMI</name>
<sequence>MKVQSQKWFTRKIMPILYIWMMTTGIEIQCLHISGVKAPLAVLVGDNVTLRCSYDLEGEPLYMIKWYKGGLEFYRYVLKELPHQRIFPTTGINVDVNQTDDHQVTLLSVEKTTRGRYRVEVSTDAPDFYTAIESVHVDVVEPPTGDVNLQVEETHYAPGEILRAICHSPVSNPPMNITWSIQGRQINHNHVAVDITQRLLEVSPYRQFRTESTLTFPVNRFYRGRFTLGCEASLYNLIRREASYEIFEKKPRVAQVILNETEYGGCASVRGEGFTVQSFIMALLLTLSKLLLT</sequence>
<reference evidence="5" key="1">
    <citation type="submission" date="2021-05" db="EMBL/GenBank/DDBJ databases">
        <authorList>
            <person name="Alioto T."/>
            <person name="Alioto T."/>
            <person name="Gomez Garrido J."/>
        </authorList>
    </citation>
    <scope>NUCLEOTIDE SEQUENCE</scope>
</reference>
<dbReference type="InterPro" id="IPR013783">
    <property type="entry name" value="Ig-like_fold"/>
</dbReference>
<dbReference type="AlphaFoldDB" id="A0A8D8QB49"/>
<evidence type="ECO:0000256" key="2">
    <source>
        <dbReference type="ARBA" id="ARBA00023136"/>
    </source>
</evidence>
<protein>
    <recommendedName>
        <fullName evidence="4">Ig-like domain-containing protein</fullName>
    </recommendedName>
</protein>
<organism evidence="5">
    <name type="scientific">Cacopsylla melanoneura</name>
    <dbReference type="NCBI Taxonomy" id="428564"/>
    <lineage>
        <taxon>Eukaryota</taxon>
        <taxon>Metazoa</taxon>
        <taxon>Ecdysozoa</taxon>
        <taxon>Arthropoda</taxon>
        <taxon>Hexapoda</taxon>
        <taxon>Insecta</taxon>
        <taxon>Pterygota</taxon>
        <taxon>Neoptera</taxon>
        <taxon>Paraneoptera</taxon>
        <taxon>Hemiptera</taxon>
        <taxon>Sternorrhyncha</taxon>
        <taxon>Psylloidea</taxon>
        <taxon>Psyllidae</taxon>
        <taxon>Psyllinae</taxon>
        <taxon>Cacopsylla</taxon>
    </lineage>
</organism>
<dbReference type="InterPro" id="IPR003599">
    <property type="entry name" value="Ig_sub"/>
</dbReference>
<dbReference type="InterPro" id="IPR036179">
    <property type="entry name" value="Ig-like_dom_sf"/>
</dbReference>
<dbReference type="InterPro" id="IPR013151">
    <property type="entry name" value="Immunoglobulin_dom"/>
</dbReference>
<dbReference type="PROSITE" id="PS50835">
    <property type="entry name" value="IG_LIKE"/>
    <property type="match status" value="1"/>
</dbReference>
<dbReference type="EMBL" id="HBUF01068189">
    <property type="protein sequence ID" value="CAG6628583.1"/>
    <property type="molecule type" value="Transcribed_RNA"/>
</dbReference>
<evidence type="ECO:0000313" key="5">
    <source>
        <dbReference type="EMBL" id="CAG6628583.1"/>
    </source>
</evidence>
<dbReference type="Pfam" id="PF00047">
    <property type="entry name" value="ig"/>
    <property type="match status" value="1"/>
</dbReference>
<proteinExistence type="predicted"/>
<dbReference type="InterPro" id="IPR007110">
    <property type="entry name" value="Ig-like_dom"/>
</dbReference>
<evidence type="ECO:0000256" key="3">
    <source>
        <dbReference type="ARBA" id="ARBA00023157"/>
    </source>
</evidence>
<keyword evidence="2" id="KW-0472">Membrane</keyword>
<dbReference type="SMART" id="SM00409">
    <property type="entry name" value="IG"/>
    <property type="match status" value="1"/>
</dbReference>
<accession>A0A8D8QB49</accession>
<evidence type="ECO:0000256" key="1">
    <source>
        <dbReference type="ARBA" id="ARBA00004167"/>
    </source>
</evidence>
<dbReference type="GO" id="GO:0016020">
    <property type="term" value="C:membrane"/>
    <property type="evidence" value="ECO:0007669"/>
    <property type="project" value="UniProtKB-SubCell"/>
</dbReference>
<dbReference type="PANTHER" id="PTHR21261:SF17">
    <property type="entry name" value="BEAT VI"/>
    <property type="match status" value="1"/>
</dbReference>
<dbReference type="Pfam" id="PF08205">
    <property type="entry name" value="C2-set_2"/>
    <property type="match status" value="1"/>
</dbReference>
<evidence type="ECO:0000259" key="4">
    <source>
        <dbReference type="PROSITE" id="PS50835"/>
    </source>
</evidence>
<dbReference type="SUPFAM" id="SSF48726">
    <property type="entry name" value="Immunoglobulin"/>
    <property type="match status" value="1"/>
</dbReference>